<feature type="transmembrane region" description="Helical" evidence="1">
    <location>
        <begin position="59"/>
        <end position="77"/>
    </location>
</feature>
<evidence type="ECO:0000256" key="1">
    <source>
        <dbReference type="SAM" id="Phobius"/>
    </source>
</evidence>
<dbReference type="WBParaSite" id="PgR071_g044_t03">
    <property type="protein sequence ID" value="PgR071_g044_t03"/>
    <property type="gene ID" value="PgR071_g044"/>
</dbReference>
<sequence length="113" mass="13042">LDSSAQIGLSSYADIEGSGAIFTSPHRKSPTDSVRLQQRIRERSEFLIEMKDYFRSPHFVWFIVIPSGLLITFMTWYDVESLPLAYMSYLGVLARYLGTNHRTMVKLILSMKF</sequence>
<dbReference type="AlphaFoldDB" id="A0A915BZK8"/>
<keyword evidence="1" id="KW-0812">Transmembrane</keyword>
<evidence type="ECO:0000313" key="3">
    <source>
        <dbReference type="WBParaSite" id="PgR071_g044_t03"/>
    </source>
</evidence>
<name>A0A915BZK8_PARUN</name>
<protein>
    <submittedName>
        <fullName evidence="3">Transmembrane protein 254</fullName>
    </submittedName>
</protein>
<keyword evidence="2" id="KW-1185">Reference proteome</keyword>
<proteinExistence type="predicted"/>
<dbReference type="Proteomes" id="UP000887569">
    <property type="component" value="Unplaced"/>
</dbReference>
<keyword evidence="1" id="KW-1133">Transmembrane helix</keyword>
<feature type="transmembrane region" description="Helical" evidence="1">
    <location>
        <begin position="83"/>
        <end position="98"/>
    </location>
</feature>
<organism evidence="2 3">
    <name type="scientific">Parascaris univalens</name>
    <name type="common">Nematode worm</name>
    <dbReference type="NCBI Taxonomy" id="6257"/>
    <lineage>
        <taxon>Eukaryota</taxon>
        <taxon>Metazoa</taxon>
        <taxon>Ecdysozoa</taxon>
        <taxon>Nematoda</taxon>
        <taxon>Chromadorea</taxon>
        <taxon>Rhabditida</taxon>
        <taxon>Spirurina</taxon>
        <taxon>Ascaridomorpha</taxon>
        <taxon>Ascaridoidea</taxon>
        <taxon>Ascarididae</taxon>
        <taxon>Parascaris</taxon>
    </lineage>
</organism>
<keyword evidence="1" id="KW-0472">Membrane</keyword>
<accession>A0A915BZK8</accession>
<reference evidence="3" key="1">
    <citation type="submission" date="2022-11" db="UniProtKB">
        <authorList>
            <consortium name="WormBaseParasite"/>
        </authorList>
    </citation>
    <scope>IDENTIFICATION</scope>
</reference>
<evidence type="ECO:0000313" key="2">
    <source>
        <dbReference type="Proteomes" id="UP000887569"/>
    </source>
</evidence>